<name>A0A4S8MH53_DENBC</name>
<gene>
    <name evidence="1" type="ORF">K435DRAFT_853616</name>
</gene>
<evidence type="ECO:0000313" key="2">
    <source>
        <dbReference type="Proteomes" id="UP000297245"/>
    </source>
</evidence>
<organism evidence="1 2">
    <name type="scientific">Dendrothele bispora (strain CBS 962.96)</name>
    <dbReference type="NCBI Taxonomy" id="1314807"/>
    <lineage>
        <taxon>Eukaryota</taxon>
        <taxon>Fungi</taxon>
        <taxon>Dikarya</taxon>
        <taxon>Basidiomycota</taxon>
        <taxon>Agaricomycotina</taxon>
        <taxon>Agaricomycetes</taxon>
        <taxon>Agaricomycetidae</taxon>
        <taxon>Agaricales</taxon>
        <taxon>Agaricales incertae sedis</taxon>
        <taxon>Dendrothele</taxon>
    </lineage>
</organism>
<dbReference type="EMBL" id="ML179087">
    <property type="protein sequence ID" value="THV01599.1"/>
    <property type="molecule type" value="Genomic_DNA"/>
</dbReference>
<protein>
    <submittedName>
        <fullName evidence="1">Uncharacterized protein</fullName>
    </submittedName>
</protein>
<proteinExistence type="predicted"/>
<dbReference type="AlphaFoldDB" id="A0A4S8MH53"/>
<dbReference type="OrthoDB" id="2916406at2759"/>
<sequence length="158" mass="18123">MVMNQEQIPVTATSTFRPVRTLLYPTNKPYPIIVSTNYHENSMHPGQRQLLAVDVLTGARTQPYIHDVVVTIAHRNKTYKFRIFFKRHKLLRTNRGIRRLAGVRVEGDVLLAAVGKNVDIRNLRGGEERRAANLAVKRTMKALSPLRTRRRFPAKLSL</sequence>
<accession>A0A4S8MH53</accession>
<reference evidence="1 2" key="1">
    <citation type="journal article" date="2019" name="Nat. Ecol. Evol.">
        <title>Megaphylogeny resolves global patterns of mushroom evolution.</title>
        <authorList>
            <person name="Varga T."/>
            <person name="Krizsan K."/>
            <person name="Foldi C."/>
            <person name="Dima B."/>
            <person name="Sanchez-Garcia M."/>
            <person name="Sanchez-Ramirez S."/>
            <person name="Szollosi G.J."/>
            <person name="Szarkandi J.G."/>
            <person name="Papp V."/>
            <person name="Albert L."/>
            <person name="Andreopoulos W."/>
            <person name="Angelini C."/>
            <person name="Antonin V."/>
            <person name="Barry K.W."/>
            <person name="Bougher N.L."/>
            <person name="Buchanan P."/>
            <person name="Buyck B."/>
            <person name="Bense V."/>
            <person name="Catcheside P."/>
            <person name="Chovatia M."/>
            <person name="Cooper J."/>
            <person name="Damon W."/>
            <person name="Desjardin D."/>
            <person name="Finy P."/>
            <person name="Geml J."/>
            <person name="Haridas S."/>
            <person name="Hughes K."/>
            <person name="Justo A."/>
            <person name="Karasinski D."/>
            <person name="Kautmanova I."/>
            <person name="Kiss B."/>
            <person name="Kocsube S."/>
            <person name="Kotiranta H."/>
            <person name="LaButti K.M."/>
            <person name="Lechner B.E."/>
            <person name="Liimatainen K."/>
            <person name="Lipzen A."/>
            <person name="Lukacs Z."/>
            <person name="Mihaltcheva S."/>
            <person name="Morgado L.N."/>
            <person name="Niskanen T."/>
            <person name="Noordeloos M.E."/>
            <person name="Ohm R.A."/>
            <person name="Ortiz-Santana B."/>
            <person name="Ovrebo C."/>
            <person name="Racz N."/>
            <person name="Riley R."/>
            <person name="Savchenko A."/>
            <person name="Shiryaev A."/>
            <person name="Soop K."/>
            <person name="Spirin V."/>
            <person name="Szebenyi C."/>
            <person name="Tomsovsky M."/>
            <person name="Tulloss R.E."/>
            <person name="Uehling J."/>
            <person name="Grigoriev I.V."/>
            <person name="Vagvolgyi C."/>
            <person name="Papp T."/>
            <person name="Martin F.M."/>
            <person name="Miettinen O."/>
            <person name="Hibbett D.S."/>
            <person name="Nagy L.G."/>
        </authorList>
    </citation>
    <scope>NUCLEOTIDE SEQUENCE [LARGE SCALE GENOMIC DNA]</scope>
    <source>
        <strain evidence="1 2">CBS 962.96</strain>
    </source>
</reference>
<keyword evidence="2" id="KW-1185">Reference proteome</keyword>
<dbReference type="Proteomes" id="UP000297245">
    <property type="component" value="Unassembled WGS sequence"/>
</dbReference>
<evidence type="ECO:0000313" key="1">
    <source>
        <dbReference type="EMBL" id="THV01599.1"/>
    </source>
</evidence>